<comment type="caution">
    <text evidence="2">The sequence shown here is derived from an EMBL/GenBank/DDBJ whole genome shotgun (WGS) entry which is preliminary data.</text>
</comment>
<dbReference type="RefSeq" id="WP_167673242.1">
    <property type="nucleotide sequence ID" value="NZ_JAATJS010000003.1"/>
</dbReference>
<keyword evidence="3" id="KW-1185">Reference proteome</keyword>
<keyword evidence="1" id="KW-0472">Membrane</keyword>
<evidence type="ECO:0000313" key="2">
    <source>
        <dbReference type="EMBL" id="NIX76795.1"/>
    </source>
</evidence>
<gene>
    <name evidence="2" type="ORF">HB375_09225</name>
</gene>
<sequence>MRHYIIEEPVSRPATWSPKLAWFALAVSLMAAALIRFNRIDYPAGFVALGSGLVIALIAVGMSFVAFIHIWREGRRGLGSAVRGLVIAALVLAYPGWMTVKAVTLPPINDVSTDTDNPPAFSRSRAVLAARNDWVPPEVSAQARERQRQGYVKIAPLTLDTDPDEAFVLVREAANNLGWQVIEAVPPGGRAGVGRLDAIDRTLVLKLPEDVTVRVRPRADGARVDVRSASRIGARDLGDNAARIRAFLEETSNLALTAGN</sequence>
<evidence type="ECO:0000313" key="3">
    <source>
        <dbReference type="Proteomes" id="UP000707352"/>
    </source>
</evidence>
<dbReference type="Pfam" id="PF07386">
    <property type="entry name" value="DUF1499"/>
    <property type="match status" value="1"/>
</dbReference>
<dbReference type="EMBL" id="JAATJS010000003">
    <property type="protein sequence ID" value="NIX76795.1"/>
    <property type="molecule type" value="Genomic_DNA"/>
</dbReference>
<protein>
    <submittedName>
        <fullName evidence="2">DUF1499 domain-containing protein</fullName>
    </submittedName>
</protein>
<dbReference type="Proteomes" id="UP000707352">
    <property type="component" value="Unassembled WGS sequence"/>
</dbReference>
<keyword evidence="1" id="KW-0812">Transmembrane</keyword>
<organism evidence="2 3">
    <name type="scientific">Microvirga terricola</name>
    <dbReference type="NCBI Taxonomy" id="2719797"/>
    <lineage>
        <taxon>Bacteria</taxon>
        <taxon>Pseudomonadati</taxon>
        <taxon>Pseudomonadota</taxon>
        <taxon>Alphaproteobacteria</taxon>
        <taxon>Hyphomicrobiales</taxon>
        <taxon>Methylobacteriaceae</taxon>
        <taxon>Microvirga</taxon>
    </lineage>
</organism>
<proteinExistence type="predicted"/>
<name>A0ABX0VAB7_9HYPH</name>
<feature type="transmembrane region" description="Helical" evidence="1">
    <location>
        <begin position="20"/>
        <end position="38"/>
    </location>
</feature>
<reference evidence="2 3" key="1">
    <citation type="submission" date="2020-03" db="EMBL/GenBank/DDBJ databases">
        <title>The genome sequence of Microvirga sp. c23x22.</title>
        <authorList>
            <person name="Zhang X."/>
        </authorList>
    </citation>
    <scope>NUCLEOTIDE SEQUENCE [LARGE SCALE GENOMIC DNA]</scope>
    <source>
        <strain evidence="3">c23x22</strain>
    </source>
</reference>
<keyword evidence="1" id="KW-1133">Transmembrane helix</keyword>
<accession>A0ABX0VAB7</accession>
<dbReference type="InterPro" id="IPR010865">
    <property type="entry name" value="DUF1499"/>
</dbReference>
<feature type="transmembrane region" description="Helical" evidence="1">
    <location>
        <begin position="80"/>
        <end position="97"/>
    </location>
</feature>
<feature type="transmembrane region" description="Helical" evidence="1">
    <location>
        <begin position="44"/>
        <end position="68"/>
    </location>
</feature>
<evidence type="ECO:0000256" key="1">
    <source>
        <dbReference type="SAM" id="Phobius"/>
    </source>
</evidence>